<dbReference type="EMBL" id="KN817550">
    <property type="protein sequence ID" value="KJA22423.1"/>
    <property type="molecule type" value="Genomic_DNA"/>
</dbReference>
<proteinExistence type="predicted"/>
<feature type="compositionally biased region" description="Pro residues" evidence="1">
    <location>
        <begin position="39"/>
        <end position="52"/>
    </location>
</feature>
<name>A0A0D2MFP9_HYPSF</name>
<evidence type="ECO:0000313" key="2">
    <source>
        <dbReference type="EMBL" id="KJA22423.1"/>
    </source>
</evidence>
<protein>
    <submittedName>
        <fullName evidence="2">Uncharacterized protein</fullName>
    </submittedName>
</protein>
<keyword evidence="3" id="KW-1185">Reference proteome</keyword>
<gene>
    <name evidence="2" type="ORF">HYPSUDRAFT_41040</name>
</gene>
<feature type="region of interest" description="Disordered" evidence="1">
    <location>
        <begin position="1"/>
        <end position="58"/>
    </location>
</feature>
<accession>A0A0D2MFP9</accession>
<dbReference type="AlphaFoldDB" id="A0A0D2MFP9"/>
<feature type="compositionally biased region" description="Low complexity" evidence="1">
    <location>
        <begin position="29"/>
        <end position="38"/>
    </location>
</feature>
<organism evidence="2 3">
    <name type="scientific">Hypholoma sublateritium (strain FD-334 SS-4)</name>
    <dbReference type="NCBI Taxonomy" id="945553"/>
    <lineage>
        <taxon>Eukaryota</taxon>
        <taxon>Fungi</taxon>
        <taxon>Dikarya</taxon>
        <taxon>Basidiomycota</taxon>
        <taxon>Agaricomycotina</taxon>
        <taxon>Agaricomycetes</taxon>
        <taxon>Agaricomycetidae</taxon>
        <taxon>Agaricales</taxon>
        <taxon>Agaricineae</taxon>
        <taxon>Strophariaceae</taxon>
        <taxon>Hypholoma</taxon>
    </lineage>
</organism>
<dbReference type="Proteomes" id="UP000054270">
    <property type="component" value="Unassembled WGS sequence"/>
</dbReference>
<evidence type="ECO:0000256" key="1">
    <source>
        <dbReference type="SAM" id="MobiDB-lite"/>
    </source>
</evidence>
<evidence type="ECO:0000313" key="3">
    <source>
        <dbReference type="Proteomes" id="UP000054270"/>
    </source>
</evidence>
<feature type="compositionally biased region" description="Basic residues" evidence="1">
    <location>
        <begin position="18"/>
        <end position="28"/>
    </location>
</feature>
<reference evidence="3" key="1">
    <citation type="submission" date="2014-04" db="EMBL/GenBank/DDBJ databases">
        <title>Evolutionary Origins and Diversification of the Mycorrhizal Mutualists.</title>
        <authorList>
            <consortium name="DOE Joint Genome Institute"/>
            <consortium name="Mycorrhizal Genomics Consortium"/>
            <person name="Kohler A."/>
            <person name="Kuo A."/>
            <person name="Nagy L.G."/>
            <person name="Floudas D."/>
            <person name="Copeland A."/>
            <person name="Barry K.W."/>
            <person name="Cichocki N."/>
            <person name="Veneault-Fourrey C."/>
            <person name="LaButti K."/>
            <person name="Lindquist E.A."/>
            <person name="Lipzen A."/>
            <person name="Lundell T."/>
            <person name="Morin E."/>
            <person name="Murat C."/>
            <person name="Riley R."/>
            <person name="Ohm R."/>
            <person name="Sun H."/>
            <person name="Tunlid A."/>
            <person name="Henrissat B."/>
            <person name="Grigoriev I.V."/>
            <person name="Hibbett D.S."/>
            <person name="Martin F."/>
        </authorList>
    </citation>
    <scope>NUCLEOTIDE SEQUENCE [LARGE SCALE GENOMIC DNA]</scope>
    <source>
        <strain evidence="3">FD-334 SS-4</strain>
    </source>
</reference>
<sequence>MSSPPAIVVYSPSSSFARPRRRLHHRGLHPPAAVSPAGRRPPPPCPPLPPPSFARRRPTSSFSYRRYNPHHCPHSRPPASSHSLAGALFSLAPCARRPPSLAAVSLARRRRSPTPLLPRLSSCAVVAHPLPPLPAVSNCMLPMPSAPLPPPNIPRRPSHQPLPLASAVTRLHPPVACA</sequence>